<reference evidence="2 3" key="1">
    <citation type="journal article" date="2014" name="BMC Genomics">
        <title>Genome sequencing of four Aureobasidium pullulans varieties: biotechnological potential, stress tolerance, and description of new species.</title>
        <authorList>
            <person name="Gostin Ar C."/>
            <person name="Ohm R.A."/>
            <person name="Kogej T."/>
            <person name="Sonjak S."/>
            <person name="Turk M."/>
            <person name="Zajc J."/>
            <person name="Zalar P."/>
            <person name="Grube M."/>
            <person name="Sun H."/>
            <person name="Han J."/>
            <person name="Sharma A."/>
            <person name="Chiniquy J."/>
            <person name="Ngan C.Y."/>
            <person name="Lipzen A."/>
            <person name="Barry K."/>
            <person name="Grigoriev I.V."/>
            <person name="Gunde-Cimerman N."/>
        </authorList>
    </citation>
    <scope>NUCLEOTIDE SEQUENCE [LARGE SCALE GENOMIC DNA]</scope>
    <source>
        <strain evidence="2 3">EXF-2481</strain>
    </source>
</reference>
<name>A0A074YLN4_AURSE</name>
<accession>A0A074YLN4</accession>
<evidence type="ECO:0000313" key="3">
    <source>
        <dbReference type="Proteomes" id="UP000030641"/>
    </source>
</evidence>
<organism evidence="2 3">
    <name type="scientific">Aureobasidium subglaciale (strain EXF-2481)</name>
    <name type="common">Aureobasidium pullulans var. subglaciale</name>
    <dbReference type="NCBI Taxonomy" id="1043005"/>
    <lineage>
        <taxon>Eukaryota</taxon>
        <taxon>Fungi</taxon>
        <taxon>Dikarya</taxon>
        <taxon>Ascomycota</taxon>
        <taxon>Pezizomycotina</taxon>
        <taxon>Dothideomycetes</taxon>
        <taxon>Dothideomycetidae</taxon>
        <taxon>Dothideales</taxon>
        <taxon>Saccotheciaceae</taxon>
        <taxon>Aureobasidium</taxon>
    </lineage>
</organism>
<keyword evidence="1" id="KW-0812">Transmembrane</keyword>
<keyword evidence="1" id="KW-0472">Membrane</keyword>
<sequence length="97" mass="11317">MHLWDRFPTDGADEEKWSDWANYHILREQEKHFANFILNFHSPFLETGTRRIPLHFCGFDLMIGVAGAMLEFNGTVIWLAMTLSYFPRTSPLDGGPW</sequence>
<keyword evidence="1" id="KW-1133">Transmembrane helix</keyword>
<dbReference type="InParanoid" id="A0A074YLN4"/>
<feature type="transmembrane region" description="Helical" evidence="1">
    <location>
        <begin position="59"/>
        <end position="81"/>
    </location>
</feature>
<proteinExistence type="predicted"/>
<protein>
    <submittedName>
        <fullName evidence="2">Uncharacterized protein</fullName>
    </submittedName>
</protein>
<dbReference type="AlphaFoldDB" id="A0A074YLN4"/>
<dbReference type="Proteomes" id="UP000030641">
    <property type="component" value="Unassembled WGS sequence"/>
</dbReference>
<dbReference type="GeneID" id="25365789"/>
<evidence type="ECO:0000313" key="2">
    <source>
        <dbReference type="EMBL" id="KEQ98703.1"/>
    </source>
</evidence>
<gene>
    <name evidence="2" type="ORF">AUEXF2481DRAFT_371974</name>
</gene>
<evidence type="ECO:0000256" key="1">
    <source>
        <dbReference type="SAM" id="Phobius"/>
    </source>
</evidence>
<dbReference type="RefSeq" id="XP_013347651.1">
    <property type="nucleotide sequence ID" value="XM_013492197.1"/>
</dbReference>
<dbReference type="EMBL" id="KL584751">
    <property type="protein sequence ID" value="KEQ98703.1"/>
    <property type="molecule type" value="Genomic_DNA"/>
</dbReference>
<keyword evidence="3" id="KW-1185">Reference proteome</keyword>
<dbReference type="HOGENOM" id="CLU_2346348_0_0_1"/>